<evidence type="ECO:0000313" key="1">
    <source>
        <dbReference type="EMBL" id="AXF85902.1"/>
    </source>
</evidence>
<dbReference type="RefSeq" id="WP_114563043.1">
    <property type="nucleotide sequence ID" value="NZ_CP031124.1"/>
</dbReference>
<sequence length="399" mass="44737">MRANTQLRDHRLKTEREWQQFVRDKSMSSESSWLQQSWGTSASNITLEQTCAPMDDPESVRRQFLATELYQVAKPLLDELVYAVTDSGFAVGFSDPSATLQWTAANRVMQKRVEKAHFLPSAHWDEASMGTNAVGLAARMVKPFAIFSAQHYVPSLHEWVCYAAPIVHGPSGHVAGVLDISAPWQNSTPMALATVSHYAQQISQLWSTIQLKPSFYLNLCGCSHGQWLGRTGLPRRLQEIFLTLALHPEGLSLEALHAHVYGDEPVSVSTLKSEISHLRQHLGDILQARPYRLALALQVLPTDAHLVEQYVLAGQFSDALNLYQRPVLPNSQAPAVVEYRNYLHQLVIRSLVASNNIDALWQFTVMHEAEYDVLLRLEQLLPDSDGRRSAVEAKLAQLE</sequence>
<dbReference type="Gene3D" id="3.30.450.40">
    <property type="match status" value="1"/>
</dbReference>
<reference evidence="2" key="1">
    <citation type="submission" date="2018-07" db="EMBL/GenBank/DDBJ databases">
        <authorList>
            <person name="Kim H."/>
        </authorList>
    </citation>
    <scope>NUCLEOTIDE SEQUENCE [LARGE SCALE GENOMIC DNA]</scope>
    <source>
        <strain evidence="2">F02</strain>
    </source>
</reference>
<accession>A0A345DC14</accession>
<organism evidence="1 2">
    <name type="scientific">Ephemeroptericola cinctiostellae</name>
    <dbReference type="NCBI Taxonomy" id="2268024"/>
    <lineage>
        <taxon>Bacteria</taxon>
        <taxon>Pseudomonadati</taxon>
        <taxon>Pseudomonadota</taxon>
        <taxon>Betaproteobacteria</taxon>
        <taxon>Burkholderiales</taxon>
        <taxon>Burkholderiaceae</taxon>
        <taxon>Ephemeroptericola</taxon>
    </lineage>
</organism>
<dbReference type="OrthoDB" id="9761705at2"/>
<dbReference type="KEGG" id="hyf:DTO96_101642"/>
<evidence type="ECO:0000313" key="2">
    <source>
        <dbReference type="Proteomes" id="UP000252182"/>
    </source>
</evidence>
<dbReference type="EMBL" id="CP031124">
    <property type="protein sequence ID" value="AXF85902.1"/>
    <property type="molecule type" value="Genomic_DNA"/>
</dbReference>
<protein>
    <submittedName>
        <fullName evidence="1">Acetoin dehydrogenase operon transcriptional activator AcoR</fullName>
    </submittedName>
</protein>
<gene>
    <name evidence="1" type="primary">acoR_2</name>
    <name evidence="1" type="ORF">DTO96_101642</name>
</gene>
<dbReference type="AlphaFoldDB" id="A0A345DC14"/>
<keyword evidence="2" id="KW-1185">Reference proteome</keyword>
<proteinExistence type="predicted"/>
<dbReference type="Proteomes" id="UP000252182">
    <property type="component" value="Chromosome"/>
</dbReference>
<name>A0A345DC14_9BURK</name>
<dbReference type="InterPro" id="IPR029016">
    <property type="entry name" value="GAF-like_dom_sf"/>
</dbReference>